<evidence type="ECO:0000256" key="2">
    <source>
        <dbReference type="ARBA" id="ARBA00007400"/>
    </source>
</evidence>
<dbReference type="InterPro" id="IPR002656">
    <property type="entry name" value="Acyl_transf_3_dom"/>
</dbReference>
<evidence type="ECO:0000256" key="6">
    <source>
        <dbReference type="ARBA" id="ARBA00023136"/>
    </source>
</evidence>
<proteinExistence type="inferred from homology"/>
<evidence type="ECO:0000256" key="4">
    <source>
        <dbReference type="ARBA" id="ARBA00022692"/>
    </source>
</evidence>
<evidence type="ECO:0000259" key="8">
    <source>
        <dbReference type="Pfam" id="PF01757"/>
    </source>
</evidence>
<sequence length="345" mass="40305">MKRVSTIDFIKFIAMFFIVYIHSHSFKEVDFLGINGERIDFFIDTFARFGVPFFFMVAGYLVVNQVERKGGHYFPKYISTLINLYAAWFLFFFMYDLVIVIVEKGFSSEPIIEYISTFLTLDIFYYGAGHTQYHLWYLPAAIWAMIIFALFYYFDKIRLLLVISFILYVIGLFDQSYSGIYNLSFESRDGTFFGVFYVTLGGTIGKYQTYFIKFSHQWKPWVWGLVFIGLSVLQFLERHITAHELGGSGGNYFISTIFVSLSLFMFILRLPHIGKESTINKVGKNTVGIYVIHTAVMDITNRLVDYAGFSVIRENLLWGLLFTPYLFLVSYLLYISIQRLKPKYI</sequence>
<feature type="transmembrane region" description="Helical" evidence="7">
    <location>
        <begin position="9"/>
        <end position="26"/>
    </location>
</feature>
<keyword evidence="3" id="KW-1003">Cell membrane</keyword>
<evidence type="ECO:0000256" key="7">
    <source>
        <dbReference type="SAM" id="Phobius"/>
    </source>
</evidence>
<dbReference type="Pfam" id="PF01757">
    <property type="entry name" value="Acyl_transf_3"/>
    <property type="match status" value="1"/>
</dbReference>
<name>A0ABY8IUS4_9BACI</name>
<dbReference type="EC" id="2.3.1.-" evidence="9"/>
<organism evidence="9 10">
    <name type="scientific">Halobacillus naozhouensis</name>
    <dbReference type="NCBI Taxonomy" id="554880"/>
    <lineage>
        <taxon>Bacteria</taxon>
        <taxon>Bacillati</taxon>
        <taxon>Bacillota</taxon>
        <taxon>Bacilli</taxon>
        <taxon>Bacillales</taxon>
        <taxon>Bacillaceae</taxon>
        <taxon>Halobacillus</taxon>
    </lineage>
</organism>
<evidence type="ECO:0000256" key="1">
    <source>
        <dbReference type="ARBA" id="ARBA00004651"/>
    </source>
</evidence>
<accession>A0ABY8IUS4</accession>
<feature type="transmembrane region" description="Helical" evidence="7">
    <location>
        <begin position="46"/>
        <end position="63"/>
    </location>
</feature>
<feature type="transmembrane region" description="Helical" evidence="7">
    <location>
        <begin position="135"/>
        <end position="154"/>
    </location>
</feature>
<evidence type="ECO:0000256" key="3">
    <source>
        <dbReference type="ARBA" id="ARBA00022475"/>
    </source>
</evidence>
<feature type="transmembrane region" description="Helical" evidence="7">
    <location>
        <begin position="252"/>
        <end position="270"/>
    </location>
</feature>
<keyword evidence="6 7" id="KW-0472">Membrane</keyword>
<feature type="transmembrane region" description="Helical" evidence="7">
    <location>
        <begin position="84"/>
        <end position="102"/>
    </location>
</feature>
<protein>
    <submittedName>
        <fullName evidence="9">Acyltransferase</fullName>
        <ecNumber evidence="9">2.3.1.-</ecNumber>
    </submittedName>
</protein>
<dbReference type="PANTHER" id="PTHR40074">
    <property type="entry name" value="O-ACETYLTRANSFERASE WECH"/>
    <property type="match status" value="1"/>
</dbReference>
<comment type="similarity">
    <text evidence="2">Belongs to the acyltransferase 3 family.</text>
</comment>
<dbReference type="PANTHER" id="PTHR40074:SF2">
    <property type="entry name" value="O-ACETYLTRANSFERASE WECH"/>
    <property type="match status" value="1"/>
</dbReference>
<keyword evidence="9" id="KW-0808">Transferase</keyword>
<gene>
    <name evidence="9" type="ORF">P9989_16090</name>
</gene>
<dbReference type="RefSeq" id="WP_283075884.1">
    <property type="nucleotide sequence ID" value="NZ_CP121671.1"/>
</dbReference>
<dbReference type="GO" id="GO:0016746">
    <property type="term" value="F:acyltransferase activity"/>
    <property type="evidence" value="ECO:0007669"/>
    <property type="project" value="UniProtKB-KW"/>
</dbReference>
<evidence type="ECO:0000256" key="5">
    <source>
        <dbReference type="ARBA" id="ARBA00022989"/>
    </source>
</evidence>
<feature type="transmembrane region" description="Helical" evidence="7">
    <location>
        <begin position="190"/>
        <end position="209"/>
    </location>
</feature>
<comment type="subcellular location">
    <subcellularLocation>
        <location evidence="1">Cell membrane</location>
        <topology evidence="1">Multi-pass membrane protein</topology>
    </subcellularLocation>
</comment>
<dbReference type="EMBL" id="CP121671">
    <property type="protein sequence ID" value="WFT73877.1"/>
    <property type="molecule type" value="Genomic_DNA"/>
</dbReference>
<reference evidence="9 10" key="1">
    <citation type="submission" date="2023-04" db="EMBL/GenBank/DDBJ databases">
        <title>Genome sequence of Halobacillus naozhouensis KACC 21980.</title>
        <authorList>
            <person name="Kim S."/>
            <person name="Heo J."/>
            <person name="Kwon S.-W."/>
        </authorList>
    </citation>
    <scope>NUCLEOTIDE SEQUENCE [LARGE SCALE GENOMIC DNA]</scope>
    <source>
        <strain evidence="9 10">KCTC 13234</strain>
    </source>
</reference>
<keyword evidence="10" id="KW-1185">Reference proteome</keyword>
<keyword evidence="4 7" id="KW-0812">Transmembrane</keyword>
<feature type="transmembrane region" description="Helical" evidence="7">
    <location>
        <begin position="221"/>
        <end position="240"/>
    </location>
</feature>
<keyword evidence="9" id="KW-0012">Acyltransferase</keyword>
<feature type="transmembrane region" description="Helical" evidence="7">
    <location>
        <begin position="159"/>
        <end position="178"/>
    </location>
</feature>
<dbReference type="Proteomes" id="UP001221597">
    <property type="component" value="Chromosome"/>
</dbReference>
<evidence type="ECO:0000313" key="10">
    <source>
        <dbReference type="Proteomes" id="UP001221597"/>
    </source>
</evidence>
<feature type="domain" description="Acyltransferase 3" evidence="8">
    <location>
        <begin position="7"/>
        <end position="334"/>
    </location>
</feature>
<evidence type="ECO:0000313" key="9">
    <source>
        <dbReference type="EMBL" id="WFT73877.1"/>
    </source>
</evidence>
<keyword evidence="5 7" id="KW-1133">Transmembrane helix</keyword>
<feature type="transmembrane region" description="Helical" evidence="7">
    <location>
        <begin position="316"/>
        <end position="337"/>
    </location>
</feature>